<accession>F6I066</accession>
<dbReference type="AlphaFoldDB" id="F6I066"/>
<dbReference type="HOGENOM" id="CLU_3427232_0_0_1"/>
<evidence type="ECO:0000313" key="2">
    <source>
        <dbReference type="Proteomes" id="UP000009183"/>
    </source>
</evidence>
<gene>
    <name evidence="1" type="ordered locus">VIT_02s0033g00550</name>
</gene>
<dbReference type="PaxDb" id="29760-VIT_02s0033g00550.t01"/>
<dbReference type="InParanoid" id="F6I066"/>
<keyword evidence="2" id="KW-1185">Reference proteome</keyword>
<evidence type="ECO:0000313" key="1">
    <source>
        <dbReference type="EMBL" id="CCB60332.1"/>
    </source>
</evidence>
<dbReference type="STRING" id="29760.F6I066"/>
<protein>
    <submittedName>
        <fullName evidence="1">Uncharacterized protein</fullName>
    </submittedName>
</protein>
<dbReference type="EMBL" id="FN596505">
    <property type="protein sequence ID" value="CCB60332.1"/>
    <property type="molecule type" value="Genomic_DNA"/>
</dbReference>
<reference evidence="2" key="1">
    <citation type="journal article" date="2007" name="Nature">
        <title>The grapevine genome sequence suggests ancestral hexaploidization in major angiosperm phyla.</title>
        <authorList>
            <consortium name="The French-Italian Public Consortium for Grapevine Genome Characterization."/>
            <person name="Jaillon O."/>
            <person name="Aury J.-M."/>
            <person name="Noel B."/>
            <person name="Policriti A."/>
            <person name="Clepet C."/>
            <person name="Casagrande A."/>
            <person name="Choisne N."/>
            <person name="Aubourg S."/>
            <person name="Vitulo N."/>
            <person name="Jubin C."/>
            <person name="Vezzi A."/>
            <person name="Legeai F."/>
            <person name="Hugueney P."/>
            <person name="Dasilva C."/>
            <person name="Horner D."/>
            <person name="Mica E."/>
            <person name="Jublot D."/>
            <person name="Poulain J."/>
            <person name="Bruyere C."/>
            <person name="Billault A."/>
            <person name="Segurens B."/>
            <person name="Gouyvenoux M."/>
            <person name="Ugarte E."/>
            <person name="Cattonaro F."/>
            <person name="Anthouard V."/>
            <person name="Vico V."/>
            <person name="Del Fabbro C."/>
            <person name="Alaux M."/>
            <person name="Di Gaspero G."/>
            <person name="Dumas V."/>
            <person name="Felice N."/>
            <person name="Paillard S."/>
            <person name="Juman I."/>
            <person name="Moroldo M."/>
            <person name="Scalabrin S."/>
            <person name="Canaguier A."/>
            <person name="Le Clainche I."/>
            <person name="Malacrida G."/>
            <person name="Durand E."/>
            <person name="Pesole G."/>
            <person name="Laucou V."/>
            <person name="Chatelet P."/>
            <person name="Merdinoglu D."/>
            <person name="Delledonne M."/>
            <person name="Pezzotti M."/>
            <person name="Lecharny A."/>
            <person name="Scarpelli C."/>
            <person name="Artiguenave F."/>
            <person name="Pe M.E."/>
            <person name="Valle G."/>
            <person name="Morgante M."/>
            <person name="Caboche M."/>
            <person name="Adam-Blondon A.-F."/>
            <person name="Weissenbach J."/>
            <person name="Quetier F."/>
            <person name="Wincker P."/>
        </authorList>
    </citation>
    <scope>NUCLEOTIDE SEQUENCE [LARGE SCALE GENOMIC DNA]</scope>
    <source>
        <strain evidence="2">cv. Pinot noir / PN40024</strain>
    </source>
</reference>
<name>F6I066_VITVI</name>
<sequence>MPVVSSHFLDGLDLCVVLREP</sequence>
<proteinExistence type="predicted"/>
<organism evidence="1 2">
    <name type="scientific">Vitis vinifera</name>
    <name type="common">Grape</name>
    <dbReference type="NCBI Taxonomy" id="29760"/>
    <lineage>
        <taxon>Eukaryota</taxon>
        <taxon>Viridiplantae</taxon>
        <taxon>Streptophyta</taxon>
        <taxon>Embryophyta</taxon>
        <taxon>Tracheophyta</taxon>
        <taxon>Spermatophyta</taxon>
        <taxon>Magnoliopsida</taxon>
        <taxon>eudicotyledons</taxon>
        <taxon>Gunneridae</taxon>
        <taxon>Pentapetalae</taxon>
        <taxon>rosids</taxon>
        <taxon>Vitales</taxon>
        <taxon>Vitaceae</taxon>
        <taxon>Viteae</taxon>
        <taxon>Vitis</taxon>
    </lineage>
</organism>
<dbReference type="Proteomes" id="UP000009183">
    <property type="component" value="Chromosome 2"/>
</dbReference>